<dbReference type="OrthoDB" id="276604at2"/>
<protein>
    <submittedName>
        <fullName evidence="6">N-acetylglucosaminyltransferase</fullName>
    </submittedName>
</protein>
<feature type="transmembrane region" description="Helical" evidence="4">
    <location>
        <begin position="317"/>
        <end position="350"/>
    </location>
</feature>
<dbReference type="EMBL" id="PYMA01000012">
    <property type="protein sequence ID" value="PSW18210.1"/>
    <property type="molecule type" value="Genomic_DNA"/>
</dbReference>
<dbReference type="Gene3D" id="3.90.550.10">
    <property type="entry name" value="Spore Coat Polysaccharide Biosynthesis Protein SpsA, Chain A"/>
    <property type="match status" value="1"/>
</dbReference>
<feature type="domain" description="Glycosyltransferase 2-like" evidence="5">
    <location>
        <begin position="67"/>
        <end position="241"/>
    </location>
</feature>
<keyword evidence="4" id="KW-0472">Membrane</keyword>
<dbReference type="Proteomes" id="UP000241771">
    <property type="component" value="Unassembled WGS sequence"/>
</dbReference>
<evidence type="ECO:0000256" key="3">
    <source>
        <dbReference type="ARBA" id="ARBA00022679"/>
    </source>
</evidence>
<keyword evidence="2 6" id="KW-0328">Glycosyltransferase</keyword>
<comment type="caution">
    <text evidence="6">The sequence shown here is derived from an EMBL/GenBank/DDBJ whole genome shotgun (WGS) entry which is preliminary data.</text>
</comment>
<accession>A0A2T3NPM4</accession>
<keyword evidence="7" id="KW-1185">Reference proteome</keyword>
<evidence type="ECO:0000313" key="6">
    <source>
        <dbReference type="EMBL" id="PSW18210.1"/>
    </source>
</evidence>
<reference evidence="6 7" key="1">
    <citation type="submission" date="2018-01" db="EMBL/GenBank/DDBJ databases">
        <title>Whole genome sequencing of Histamine producing bacteria.</title>
        <authorList>
            <person name="Butler K."/>
        </authorList>
    </citation>
    <scope>NUCLEOTIDE SEQUENCE [LARGE SCALE GENOMIC DNA]</scope>
    <source>
        <strain evidence="6 7">DSM 100436</strain>
    </source>
</reference>
<feature type="transmembrane region" description="Helical" evidence="4">
    <location>
        <begin position="356"/>
        <end position="384"/>
    </location>
</feature>
<evidence type="ECO:0000313" key="7">
    <source>
        <dbReference type="Proteomes" id="UP000241771"/>
    </source>
</evidence>
<evidence type="ECO:0000256" key="4">
    <source>
        <dbReference type="SAM" id="Phobius"/>
    </source>
</evidence>
<dbReference type="PANTHER" id="PTHR43630">
    <property type="entry name" value="POLY-BETA-1,6-N-ACETYL-D-GLUCOSAMINE SYNTHASE"/>
    <property type="match status" value="1"/>
</dbReference>
<dbReference type="GO" id="GO:0016757">
    <property type="term" value="F:glycosyltransferase activity"/>
    <property type="evidence" value="ECO:0007669"/>
    <property type="project" value="UniProtKB-KW"/>
</dbReference>
<dbReference type="Pfam" id="PF00535">
    <property type="entry name" value="Glycos_transf_2"/>
    <property type="match status" value="1"/>
</dbReference>
<evidence type="ECO:0000256" key="1">
    <source>
        <dbReference type="ARBA" id="ARBA00006739"/>
    </source>
</evidence>
<dbReference type="InterPro" id="IPR001173">
    <property type="entry name" value="Glyco_trans_2-like"/>
</dbReference>
<dbReference type="InterPro" id="IPR029044">
    <property type="entry name" value="Nucleotide-diphossugar_trans"/>
</dbReference>
<sequence>MKSMLQDSLVLLDYLRGMLLENGELWFLLFPVMILIEMPLYLLVLTGIFRWSHSLGPQDLTRFPSISFVITCYGEGDAIGITIDTLVEQVYPGKIEILAVVDGAVQNHDTYQAALAGEKRHAGVRNRKVRVLPKWQRGGRVSTLNAGLSVACGEIVINVDGDTSFDNDMVYTMMKQFESTDVIASGGALRVRNHDANILTKMQSLEYMLSMQAGKTGMAKWGVLNNISGAFGAFRKSLLKQVGGWDTHTAEDLDLTMRLKQYKRRYPKNQLAFATHAIGHTDVPDTLKGLVMQRLRWDGDLLFLFLRKHKKGLSPSLLGWGNFLFTLTYGVLQNVLLPFLVVIFTFYMLIFYPLKFVLALSIVIYFVYLLLSALLFIVYIGLVSERRKEDLKFAKWLLLYPIYQFVMRLINAFSMVNEVVRRSHEESSMAPWWVLKRGKKF</sequence>
<organism evidence="6 7">
    <name type="scientific">Photobacterium sanctipauli</name>
    <dbReference type="NCBI Taxonomy" id="1342794"/>
    <lineage>
        <taxon>Bacteria</taxon>
        <taxon>Pseudomonadati</taxon>
        <taxon>Pseudomonadota</taxon>
        <taxon>Gammaproteobacteria</taxon>
        <taxon>Vibrionales</taxon>
        <taxon>Vibrionaceae</taxon>
        <taxon>Photobacterium</taxon>
    </lineage>
</organism>
<evidence type="ECO:0000259" key="5">
    <source>
        <dbReference type="Pfam" id="PF00535"/>
    </source>
</evidence>
<feature type="transmembrane region" description="Helical" evidence="4">
    <location>
        <begin position="25"/>
        <end position="49"/>
    </location>
</feature>
<dbReference type="AlphaFoldDB" id="A0A2T3NPM4"/>
<dbReference type="CDD" id="cd06423">
    <property type="entry name" value="CESA_like"/>
    <property type="match status" value="1"/>
</dbReference>
<keyword evidence="4" id="KW-1133">Transmembrane helix</keyword>
<gene>
    <name evidence="6" type="ORF">C9I98_17680</name>
</gene>
<keyword evidence="3 6" id="KW-0808">Transferase</keyword>
<evidence type="ECO:0000256" key="2">
    <source>
        <dbReference type="ARBA" id="ARBA00022676"/>
    </source>
</evidence>
<dbReference type="PANTHER" id="PTHR43630:SF1">
    <property type="entry name" value="POLY-BETA-1,6-N-ACETYL-D-GLUCOSAMINE SYNTHASE"/>
    <property type="match status" value="1"/>
</dbReference>
<proteinExistence type="inferred from homology"/>
<name>A0A2T3NPM4_9GAMM</name>
<keyword evidence="4" id="KW-0812">Transmembrane</keyword>
<comment type="similarity">
    <text evidence="1">Belongs to the glycosyltransferase 2 family.</text>
</comment>
<dbReference type="SUPFAM" id="SSF53448">
    <property type="entry name" value="Nucleotide-diphospho-sugar transferases"/>
    <property type="match status" value="1"/>
</dbReference>